<dbReference type="Gene3D" id="3.30.565.10">
    <property type="entry name" value="Histidine kinase-like ATPase, C-terminal domain"/>
    <property type="match status" value="1"/>
</dbReference>
<keyword evidence="5" id="KW-0808">Transferase</keyword>
<dbReference type="PANTHER" id="PTHR45436:SF4">
    <property type="entry name" value="SENSOR PROTEIN PHOQ"/>
    <property type="match status" value="1"/>
</dbReference>
<keyword evidence="8 11" id="KW-1133">Transmembrane helix</keyword>
<evidence type="ECO:0000256" key="8">
    <source>
        <dbReference type="ARBA" id="ARBA00022989"/>
    </source>
</evidence>
<dbReference type="InterPro" id="IPR003661">
    <property type="entry name" value="HisK_dim/P_dom"/>
</dbReference>
<evidence type="ECO:0000259" key="12">
    <source>
        <dbReference type="PROSITE" id="PS50109"/>
    </source>
</evidence>
<evidence type="ECO:0000256" key="1">
    <source>
        <dbReference type="ARBA" id="ARBA00000085"/>
    </source>
</evidence>
<dbReference type="CDD" id="cd00082">
    <property type="entry name" value="HisKA"/>
    <property type="match status" value="1"/>
</dbReference>
<dbReference type="SMART" id="SM00387">
    <property type="entry name" value="HATPase_c"/>
    <property type="match status" value="1"/>
</dbReference>
<dbReference type="Pfam" id="PF02518">
    <property type="entry name" value="HATPase_c"/>
    <property type="match status" value="1"/>
</dbReference>
<comment type="catalytic activity">
    <reaction evidence="1">
        <text>ATP + protein L-histidine = ADP + protein N-phospho-L-histidine.</text>
        <dbReference type="EC" id="2.7.13.3"/>
    </reaction>
</comment>
<evidence type="ECO:0000259" key="13">
    <source>
        <dbReference type="PROSITE" id="PS50885"/>
    </source>
</evidence>
<sequence length="451" mass="50001">MRFPKLNWLKLKLPTSIRWRMTLANLLLLSVFIVITATGLESAFTQQAESTRQERLQAVSYLLMADTEVDSEGKIHLPSQLTESNLMSPASGLYAQILSTNSIWQSPSSAGQPVAFVSSLPKGQRYFTAVEEAGHRYFSFALGVIWPTDKGPVPLTFSISEDAKPFDLQMQQFRKTLWRWLAACAALLLILQILFLRFGLSPLKKLAAGLTAIEKGNSEKLEGQYPREIQPLTDNLNALIESERARQQRYERALGDLAHSLKTPIAVIRSTPPQSDTFVPTVQEQTSRIESLIGYQLQRAATRGANTFSKQTPLSPIVQRLVLTLTKIHRDKQIAFRNDIPPALLTRLSEGDAMELFGNLLDNAGKWANSQVRISAVLQRKRYLIAVEDDGPGVSNPDAALKRGVRLDEHVPGHGIGLSIVEDIVSNYNGDIRIERSSTLGGAAFIVSFPI</sequence>
<keyword evidence="9" id="KW-0902">Two-component regulatory system</keyword>
<dbReference type="InterPro" id="IPR003660">
    <property type="entry name" value="HAMP_dom"/>
</dbReference>
<dbReference type="EC" id="2.7.13.3" evidence="3"/>
<gene>
    <name evidence="14" type="ORF">LIN78_16730</name>
</gene>
<evidence type="ECO:0000256" key="9">
    <source>
        <dbReference type="ARBA" id="ARBA00023012"/>
    </source>
</evidence>
<feature type="domain" description="HAMP" evidence="13">
    <location>
        <begin position="197"/>
        <end position="248"/>
    </location>
</feature>
<evidence type="ECO:0000256" key="4">
    <source>
        <dbReference type="ARBA" id="ARBA00022553"/>
    </source>
</evidence>
<comment type="caution">
    <text evidence="14">The sequence shown here is derived from an EMBL/GenBank/DDBJ whole genome shotgun (WGS) entry which is preliminary data.</text>
</comment>
<dbReference type="InterPro" id="IPR005467">
    <property type="entry name" value="His_kinase_dom"/>
</dbReference>
<proteinExistence type="predicted"/>
<reference evidence="14" key="1">
    <citation type="submission" date="2021-10" db="EMBL/GenBank/DDBJ databases">
        <title>The complete genome sequence of Leeia sp. TBRC 13508.</title>
        <authorList>
            <person name="Charoenyingcharoen P."/>
            <person name="Yukphan P."/>
        </authorList>
    </citation>
    <scope>NUCLEOTIDE SEQUENCE</scope>
    <source>
        <strain evidence="14">TBRC 13508</strain>
    </source>
</reference>
<dbReference type="Gene3D" id="1.10.287.130">
    <property type="match status" value="1"/>
</dbReference>
<keyword evidence="15" id="KW-1185">Reference proteome</keyword>
<organism evidence="14 15">
    <name type="scientific">Leeia speluncae</name>
    <dbReference type="NCBI Taxonomy" id="2884804"/>
    <lineage>
        <taxon>Bacteria</taxon>
        <taxon>Pseudomonadati</taxon>
        <taxon>Pseudomonadota</taxon>
        <taxon>Betaproteobacteria</taxon>
        <taxon>Neisseriales</taxon>
        <taxon>Leeiaceae</taxon>
        <taxon>Leeia</taxon>
    </lineage>
</organism>
<evidence type="ECO:0000256" key="3">
    <source>
        <dbReference type="ARBA" id="ARBA00012438"/>
    </source>
</evidence>
<dbReference type="PANTHER" id="PTHR45436">
    <property type="entry name" value="SENSOR HISTIDINE KINASE YKOH"/>
    <property type="match status" value="1"/>
</dbReference>
<evidence type="ECO:0000256" key="2">
    <source>
        <dbReference type="ARBA" id="ARBA00004370"/>
    </source>
</evidence>
<dbReference type="Proteomes" id="UP001165395">
    <property type="component" value="Unassembled WGS sequence"/>
</dbReference>
<protein>
    <recommendedName>
        <fullName evidence="3">histidine kinase</fullName>
        <ecNumber evidence="3">2.7.13.3</ecNumber>
    </recommendedName>
</protein>
<dbReference type="InterPro" id="IPR004358">
    <property type="entry name" value="Sig_transdc_His_kin-like_C"/>
</dbReference>
<evidence type="ECO:0000313" key="14">
    <source>
        <dbReference type="EMBL" id="MCB6185193.1"/>
    </source>
</evidence>
<keyword evidence="7" id="KW-0418">Kinase</keyword>
<evidence type="ECO:0000256" key="10">
    <source>
        <dbReference type="ARBA" id="ARBA00023136"/>
    </source>
</evidence>
<dbReference type="EMBL" id="JAJBZT010000013">
    <property type="protein sequence ID" value="MCB6185193.1"/>
    <property type="molecule type" value="Genomic_DNA"/>
</dbReference>
<dbReference type="SUPFAM" id="SSF55874">
    <property type="entry name" value="ATPase domain of HSP90 chaperone/DNA topoisomerase II/histidine kinase"/>
    <property type="match status" value="1"/>
</dbReference>
<evidence type="ECO:0000256" key="11">
    <source>
        <dbReference type="SAM" id="Phobius"/>
    </source>
</evidence>
<evidence type="ECO:0000256" key="5">
    <source>
        <dbReference type="ARBA" id="ARBA00022679"/>
    </source>
</evidence>
<dbReference type="PRINTS" id="PR00344">
    <property type="entry name" value="BCTRLSENSOR"/>
</dbReference>
<dbReference type="InterPro" id="IPR003594">
    <property type="entry name" value="HATPase_dom"/>
</dbReference>
<accession>A0ABS8DC19</accession>
<dbReference type="InterPro" id="IPR050428">
    <property type="entry name" value="TCS_sensor_his_kinase"/>
</dbReference>
<comment type="subcellular location">
    <subcellularLocation>
        <location evidence="2">Membrane</location>
    </subcellularLocation>
</comment>
<name>A0ABS8DC19_9NEIS</name>
<evidence type="ECO:0000256" key="7">
    <source>
        <dbReference type="ARBA" id="ARBA00022777"/>
    </source>
</evidence>
<dbReference type="RefSeq" id="WP_227182024.1">
    <property type="nucleotide sequence ID" value="NZ_JAJBZT010000013.1"/>
</dbReference>
<feature type="domain" description="Histidine kinase" evidence="12">
    <location>
        <begin position="256"/>
        <end position="451"/>
    </location>
</feature>
<keyword evidence="4" id="KW-0597">Phosphoprotein</keyword>
<evidence type="ECO:0000256" key="6">
    <source>
        <dbReference type="ARBA" id="ARBA00022692"/>
    </source>
</evidence>
<dbReference type="InterPro" id="IPR036890">
    <property type="entry name" value="HATPase_C_sf"/>
</dbReference>
<dbReference type="PROSITE" id="PS50885">
    <property type="entry name" value="HAMP"/>
    <property type="match status" value="1"/>
</dbReference>
<keyword evidence="10 11" id="KW-0472">Membrane</keyword>
<feature type="transmembrane region" description="Helical" evidence="11">
    <location>
        <begin position="177"/>
        <end position="196"/>
    </location>
</feature>
<dbReference type="PROSITE" id="PS50109">
    <property type="entry name" value="HIS_KIN"/>
    <property type="match status" value="1"/>
</dbReference>
<keyword evidence="6 11" id="KW-0812">Transmembrane</keyword>
<evidence type="ECO:0000313" key="15">
    <source>
        <dbReference type="Proteomes" id="UP001165395"/>
    </source>
</evidence>